<accession>A0A834WL69</accession>
<gene>
    <name evidence="1" type="ORF">G2W53_026394</name>
</gene>
<dbReference type="Proteomes" id="UP000634136">
    <property type="component" value="Unassembled WGS sequence"/>
</dbReference>
<comment type="caution">
    <text evidence="1">The sequence shown here is derived from an EMBL/GenBank/DDBJ whole genome shotgun (WGS) entry which is preliminary data.</text>
</comment>
<organism evidence="1 2">
    <name type="scientific">Senna tora</name>
    <dbReference type="NCBI Taxonomy" id="362788"/>
    <lineage>
        <taxon>Eukaryota</taxon>
        <taxon>Viridiplantae</taxon>
        <taxon>Streptophyta</taxon>
        <taxon>Embryophyta</taxon>
        <taxon>Tracheophyta</taxon>
        <taxon>Spermatophyta</taxon>
        <taxon>Magnoliopsida</taxon>
        <taxon>eudicotyledons</taxon>
        <taxon>Gunneridae</taxon>
        <taxon>Pentapetalae</taxon>
        <taxon>rosids</taxon>
        <taxon>fabids</taxon>
        <taxon>Fabales</taxon>
        <taxon>Fabaceae</taxon>
        <taxon>Caesalpinioideae</taxon>
        <taxon>Cassia clade</taxon>
        <taxon>Senna</taxon>
    </lineage>
</organism>
<reference evidence="1" key="1">
    <citation type="submission" date="2020-09" db="EMBL/GenBank/DDBJ databases">
        <title>Genome-Enabled Discovery of Anthraquinone Biosynthesis in Senna tora.</title>
        <authorList>
            <person name="Kang S.-H."/>
            <person name="Pandey R.P."/>
            <person name="Lee C.-M."/>
            <person name="Sim J.-S."/>
            <person name="Jeong J.-T."/>
            <person name="Choi B.-S."/>
            <person name="Jung M."/>
            <person name="Ginzburg D."/>
            <person name="Zhao K."/>
            <person name="Won S.Y."/>
            <person name="Oh T.-J."/>
            <person name="Yu Y."/>
            <person name="Kim N.-H."/>
            <person name="Lee O.R."/>
            <person name="Lee T.-H."/>
            <person name="Bashyal P."/>
            <person name="Kim T.-S."/>
            <person name="Lee W.-H."/>
            <person name="Kawkins C."/>
            <person name="Kim C.-K."/>
            <person name="Kim J.S."/>
            <person name="Ahn B.O."/>
            <person name="Rhee S.Y."/>
            <person name="Sohng J.K."/>
        </authorList>
    </citation>
    <scope>NUCLEOTIDE SEQUENCE</scope>
    <source>
        <tissue evidence="1">Leaf</tissue>
    </source>
</reference>
<evidence type="ECO:0000313" key="1">
    <source>
        <dbReference type="EMBL" id="KAF7820939.1"/>
    </source>
</evidence>
<dbReference type="AlphaFoldDB" id="A0A834WL69"/>
<evidence type="ECO:0000313" key="2">
    <source>
        <dbReference type="Proteomes" id="UP000634136"/>
    </source>
</evidence>
<name>A0A834WL69_9FABA</name>
<proteinExistence type="predicted"/>
<keyword evidence="2" id="KW-1185">Reference proteome</keyword>
<sequence length="66" mass="7136">MFEDQIASNGWFGEVLRGSCRPVVVAPFFSGWQGLVHVGDCLVLGALLIELDCSTLLVRTSTVVIL</sequence>
<protein>
    <submittedName>
        <fullName evidence="1">Uncharacterized protein</fullName>
    </submittedName>
</protein>
<dbReference type="EMBL" id="JAAIUW010000008">
    <property type="protein sequence ID" value="KAF7820939.1"/>
    <property type="molecule type" value="Genomic_DNA"/>
</dbReference>